<reference evidence="2" key="2">
    <citation type="journal article" date="2024" name="Antonie Van Leeuwenhoek">
        <title>Roseihalotalea indica gen. nov., sp. nov., a halophilic Bacteroidetes from mesopelagic Southwest Indian Ocean with higher carbohydrate metabolic potential.</title>
        <authorList>
            <person name="Chen B."/>
            <person name="Zhang M."/>
            <person name="Lin D."/>
            <person name="Ye J."/>
            <person name="Tang K."/>
        </authorList>
    </citation>
    <scope>NUCLEOTIDE SEQUENCE</scope>
    <source>
        <strain evidence="2">TK19036</strain>
    </source>
</reference>
<reference evidence="2" key="1">
    <citation type="journal article" date="2023" name="Comput. Struct. Biotechnol. J.">
        <title>Discovery of a novel marine Bacteroidetes with a rich repertoire of carbohydrate-active enzymes.</title>
        <authorList>
            <person name="Chen B."/>
            <person name="Liu G."/>
            <person name="Chen Q."/>
            <person name="Wang H."/>
            <person name="Liu L."/>
            <person name="Tang K."/>
        </authorList>
    </citation>
    <scope>NUCLEOTIDE SEQUENCE</scope>
    <source>
        <strain evidence="2">TK19036</strain>
    </source>
</reference>
<accession>A0AA49GTV6</accession>
<gene>
    <name evidence="2" type="ORF">K4G66_08830</name>
</gene>
<evidence type="ECO:0008006" key="3">
    <source>
        <dbReference type="Google" id="ProtNLM"/>
    </source>
</evidence>
<protein>
    <recommendedName>
        <fullName evidence="3">DUF5689 domain-containing protein</fullName>
    </recommendedName>
</protein>
<sequence length="147" mass="15823">MKNTVVIILLVGLGLFSSACTKDDEKCPEGYNGILQGKCVRVTHEYDSYKSDGATYESVYLLFRSGSGNVGLTISDTDGLIEKGVYTNGRYSPGGSLIQTECIITIAEVIRNSETGTTISGSFRYEGTYQGNPVERSGSFNDVGISF</sequence>
<dbReference type="AlphaFoldDB" id="A0AA49GTV6"/>
<keyword evidence="1" id="KW-0732">Signal</keyword>
<dbReference type="PROSITE" id="PS51257">
    <property type="entry name" value="PROKAR_LIPOPROTEIN"/>
    <property type="match status" value="1"/>
</dbReference>
<feature type="signal peptide" evidence="1">
    <location>
        <begin position="1"/>
        <end position="21"/>
    </location>
</feature>
<proteinExistence type="predicted"/>
<feature type="chain" id="PRO_5041234089" description="DUF5689 domain-containing protein" evidence="1">
    <location>
        <begin position="22"/>
        <end position="147"/>
    </location>
</feature>
<evidence type="ECO:0000256" key="1">
    <source>
        <dbReference type="SAM" id="SignalP"/>
    </source>
</evidence>
<organism evidence="2">
    <name type="scientific">Roseihalotalea indica</name>
    <dbReference type="NCBI Taxonomy" id="2867963"/>
    <lineage>
        <taxon>Bacteria</taxon>
        <taxon>Pseudomonadati</taxon>
        <taxon>Bacteroidota</taxon>
        <taxon>Cytophagia</taxon>
        <taxon>Cytophagales</taxon>
        <taxon>Catalimonadaceae</taxon>
        <taxon>Roseihalotalea</taxon>
    </lineage>
</organism>
<evidence type="ECO:0000313" key="2">
    <source>
        <dbReference type="EMBL" id="WKN38806.1"/>
    </source>
</evidence>
<dbReference type="EMBL" id="CP120682">
    <property type="protein sequence ID" value="WKN38806.1"/>
    <property type="molecule type" value="Genomic_DNA"/>
</dbReference>
<name>A0AA49GTV6_9BACT</name>